<comment type="caution">
    <text evidence="5">The sequence shown here is derived from an EMBL/GenBank/DDBJ whole genome shotgun (WGS) entry which is preliminary data.</text>
</comment>
<dbReference type="SUPFAM" id="SSF51445">
    <property type="entry name" value="(Trans)glycosidases"/>
    <property type="match status" value="1"/>
</dbReference>
<evidence type="ECO:0000256" key="4">
    <source>
        <dbReference type="ARBA" id="ARBA00049426"/>
    </source>
</evidence>
<evidence type="ECO:0000256" key="2">
    <source>
        <dbReference type="ARBA" id="ARBA00007240"/>
    </source>
</evidence>
<dbReference type="PANTHER" id="PTHR31268">
    <property type="match status" value="1"/>
</dbReference>
<accession>A0A367KW13</accession>
<gene>
    <name evidence="5" type="ORF">CU098_013424</name>
</gene>
<comment type="catalytic activity">
    <reaction evidence="4">
        <text>alpha-D-galactosyl-(1-&gt;3)-1D-myo-inositol + sucrose = raffinose + myo-inositol</text>
        <dbReference type="Rhea" id="RHEA:20161"/>
        <dbReference type="ChEBI" id="CHEBI:16634"/>
        <dbReference type="ChEBI" id="CHEBI:17268"/>
        <dbReference type="ChEBI" id="CHEBI:17505"/>
        <dbReference type="ChEBI" id="CHEBI:17992"/>
        <dbReference type="EC" id="2.4.1.82"/>
    </reaction>
</comment>
<dbReference type="AlphaFoldDB" id="A0A367KW13"/>
<evidence type="ECO:0000256" key="1">
    <source>
        <dbReference type="ARBA" id="ARBA00001255"/>
    </source>
</evidence>
<evidence type="ECO:0000313" key="5">
    <source>
        <dbReference type="EMBL" id="RCI06300.1"/>
    </source>
</evidence>
<dbReference type="InterPro" id="IPR013785">
    <property type="entry name" value="Aldolase_TIM"/>
</dbReference>
<keyword evidence="3" id="KW-0119">Carbohydrate metabolism</keyword>
<dbReference type="GO" id="GO:0047274">
    <property type="term" value="F:galactinol-sucrose galactosyltransferase activity"/>
    <property type="evidence" value="ECO:0007669"/>
    <property type="project" value="UniProtKB-EC"/>
</dbReference>
<protein>
    <submittedName>
        <fullName evidence="5">Uncharacterized protein</fullName>
    </submittedName>
</protein>
<evidence type="ECO:0000313" key="6">
    <source>
        <dbReference type="Proteomes" id="UP000253551"/>
    </source>
</evidence>
<name>A0A367KW13_RHIST</name>
<proteinExistence type="inferred from homology"/>
<dbReference type="Proteomes" id="UP000253551">
    <property type="component" value="Unassembled WGS sequence"/>
</dbReference>
<reference evidence="5 6" key="1">
    <citation type="journal article" date="2018" name="G3 (Bethesda)">
        <title>Phylogenetic and Phylogenomic Definition of Rhizopus Species.</title>
        <authorList>
            <person name="Gryganskyi A.P."/>
            <person name="Golan J."/>
            <person name="Dolatabadi S."/>
            <person name="Mondo S."/>
            <person name="Robb S."/>
            <person name="Idnurm A."/>
            <person name="Muszewska A."/>
            <person name="Steczkiewicz K."/>
            <person name="Masonjones S."/>
            <person name="Liao H.L."/>
            <person name="Gajdeczka M.T."/>
            <person name="Anike F."/>
            <person name="Vuek A."/>
            <person name="Anishchenko I.M."/>
            <person name="Voigt K."/>
            <person name="de Hoog G.S."/>
            <person name="Smith M.E."/>
            <person name="Heitman J."/>
            <person name="Vilgalys R."/>
            <person name="Stajich J.E."/>
        </authorList>
    </citation>
    <scope>NUCLEOTIDE SEQUENCE [LARGE SCALE GENOMIC DNA]</scope>
    <source>
        <strain evidence="5 6">LSU 92-RS-03</strain>
    </source>
</reference>
<dbReference type="GO" id="GO:0004557">
    <property type="term" value="F:alpha-galactosidase activity"/>
    <property type="evidence" value="ECO:0007669"/>
    <property type="project" value="UniProtKB-EC"/>
</dbReference>
<comment type="catalytic activity">
    <reaction evidence="1">
        <text>Hydrolysis of terminal, non-reducing alpha-D-galactose residues in alpha-D-galactosides, including galactose oligosaccharides, galactomannans and galactolipids.</text>
        <dbReference type="EC" id="3.2.1.22"/>
    </reaction>
</comment>
<dbReference type="PANTHER" id="PTHR31268:SF32">
    <property type="entry name" value="GALACTINOL--SUCROSE GALACTOSYLTRANSFERASE 2-RELATED"/>
    <property type="match status" value="1"/>
</dbReference>
<dbReference type="Pfam" id="PF05691">
    <property type="entry name" value="Raffinose_syn"/>
    <property type="match status" value="2"/>
</dbReference>
<dbReference type="OrthoDB" id="4664297at2759"/>
<dbReference type="InterPro" id="IPR008811">
    <property type="entry name" value="Glycosyl_hydrolases_36"/>
</dbReference>
<dbReference type="STRING" id="4846.A0A367KW13"/>
<comment type="similarity">
    <text evidence="2">Belongs to the glycosyl hydrolases 36 family.</text>
</comment>
<evidence type="ECO:0000256" key="3">
    <source>
        <dbReference type="ARBA" id="ARBA00023277"/>
    </source>
</evidence>
<dbReference type="EMBL" id="PJQM01000184">
    <property type="protein sequence ID" value="RCI06300.1"/>
    <property type="molecule type" value="Genomic_DNA"/>
</dbReference>
<dbReference type="InterPro" id="IPR017853">
    <property type="entry name" value="GH"/>
</dbReference>
<keyword evidence="6" id="KW-1185">Reference proteome</keyword>
<dbReference type="Gene3D" id="3.20.20.70">
    <property type="entry name" value="Aldolase class I"/>
    <property type="match status" value="1"/>
</dbReference>
<sequence>MADILLAPSLGTRQIVSKNEQTTLQFSCYSSTVYCLELWTNLSRDKSWLGIPFIRQENDYQLNIDLSYLSSGEYEYTLRFTLDKYKNDWCWYGTSNDNGKICITPFADTISDLPISGAANGLNLILKQSIDNNISLTHYKIYAGAPLYFSVGKIACPIYSFVALIRKGSCWMTPVAGNDSFEGRNRDEKWQMLLFVDSVYGHVHLWMVVSQDSDCWFSPESSNSLGLHRSDHKNDNVHLFMLSTRFKQDFTLLIPKALEYYHQFVYQDLLSFNNRQLQTIPNLSDKLGYCTWNAFGKEISLENIRSAMKSLSDNNIPVSYLLLDDGWQHVSNDQSQLKGFEANQDKFPKGLEQSISELKTSYPFLQYIGVWHTLWGYWNGIDETFAKTNGYAGFPCDNKNQHQSIGIINNSKHFYDDFYHFLSKAGVDFVKVDNQGGFQDLKLDQSHKISLWDTYRQNMLESADTYLSGQVVHCMSLTPHVLFHPLLLPKQHRSKPIFRNSDDFFPDEQSSHPWHIYANAINTLWTSQYPVMGDWDMFQSIHPFAEYHASSRAISGGPVYITDIPAKHDVGLIYKLLGETRYSGWCLLRSDKAPLPTFDTVFGNPLENQSLVIIHNFQKLTCSDQDSVEEYGIFGFWNSSDSKEKLAVITTNTIPSKKLAALSLAYTISGPDQGKLMLLSNKDTCSFAGSMTARVCKMGSTLVCISQVKTMGLLLAACLGLIDKFNSVKAIKRTTIYKSADKETVFEVQLSHRSKCFGYWIKPLTEKVKIKLTKVCLDGIILKSNRDWNWCLKSNLLKVNMMAVPLEKVKGDTFDLKVHIQEEEI</sequence>
<organism evidence="5 6">
    <name type="scientific">Rhizopus stolonifer</name>
    <name type="common">Rhizopus nigricans</name>
    <dbReference type="NCBI Taxonomy" id="4846"/>
    <lineage>
        <taxon>Eukaryota</taxon>
        <taxon>Fungi</taxon>
        <taxon>Fungi incertae sedis</taxon>
        <taxon>Mucoromycota</taxon>
        <taxon>Mucoromycotina</taxon>
        <taxon>Mucoromycetes</taxon>
        <taxon>Mucorales</taxon>
        <taxon>Mucorineae</taxon>
        <taxon>Rhizopodaceae</taxon>
        <taxon>Rhizopus</taxon>
    </lineage>
</organism>